<proteinExistence type="predicted"/>
<feature type="region of interest" description="Disordered" evidence="1">
    <location>
        <begin position="108"/>
        <end position="143"/>
    </location>
</feature>
<dbReference type="EMBL" id="PJQY01003687">
    <property type="protein sequence ID" value="PQM35339.1"/>
    <property type="molecule type" value="Genomic_DNA"/>
</dbReference>
<protein>
    <submittedName>
        <fullName evidence="2">E3 ubiquitin-protein ligase RHF1A</fullName>
    </submittedName>
</protein>
<sequence length="183" mass="20251">MKTPAASALSLSTAMTQPLLPAGNRNTIFTYFFSENDIFLIDLDLHLGNKEVKDDSFSDDSYLDERIIQHLAAASSRACYIRTREKQRFSGLGPSHVFVFSPHGNASGMQQTYPTSQEECQSLGYGSPNGDSPTSQRPHAIKPPPSFICSTAVNSDVPYKPRYAPRAKNISPMWIYVPQSSRT</sequence>
<gene>
    <name evidence="2" type="ORF">Pyn_15420</name>
</gene>
<organism evidence="2 3">
    <name type="scientific">Prunus yedoensis var. nudiflora</name>
    <dbReference type="NCBI Taxonomy" id="2094558"/>
    <lineage>
        <taxon>Eukaryota</taxon>
        <taxon>Viridiplantae</taxon>
        <taxon>Streptophyta</taxon>
        <taxon>Embryophyta</taxon>
        <taxon>Tracheophyta</taxon>
        <taxon>Spermatophyta</taxon>
        <taxon>Magnoliopsida</taxon>
        <taxon>eudicotyledons</taxon>
        <taxon>Gunneridae</taxon>
        <taxon>Pentapetalae</taxon>
        <taxon>rosids</taxon>
        <taxon>fabids</taxon>
        <taxon>Rosales</taxon>
        <taxon>Rosaceae</taxon>
        <taxon>Amygdaloideae</taxon>
        <taxon>Amygdaleae</taxon>
        <taxon>Prunus</taxon>
    </lineage>
</organism>
<dbReference type="OrthoDB" id="8062037at2759"/>
<reference evidence="2 3" key="1">
    <citation type="submission" date="2018-02" db="EMBL/GenBank/DDBJ databases">
        <title>Draft genome of wild Prunus yedoensis var. nudiflora.</title>
        <authorList>
            <person name="Baek S."/>
            <person name="Kim J.-H."/>
            <person name="Choi K."/>
            <person name="Kim G.-B."/>
            <person name="Cho A."/>
            <person name="Jang H."/>
            <person name="Shin C.-H."/>
            <person name="Yu H.-J."/>
            <person name="Mun J.-H."/>
        </authorList>
    </citation>
    <scope>NUCLEOTIDE SEQUENCE [LARGE SCALE GENOMIC DNA]</scope>
    <source>
        <strain evidence="3">cv. Jeju island</strain>
        <tissue evidence="2">Leaf</tissue>
    </source>
</reference>
<accession>A0A314UKV8</accession>
<dbReference type="AlphaFoldDB" id="A0A314UKV8"/>
<feature type="compositionally biased region" description="Polar residues" evidence="1">
    <location>
        <begin position="108"/>
        <end position="120"/>
    </location>
</feature>
<evidence type="ECO:0000256" key="1">
    <source>
        <dbReference type="SAM" id="MobiDB-lite"/>
    </source>
</evidence>
<comment type="caution">
    <text evidence="2">The sequence shown here is derived from an EMBL/GenBank/DDBJ whole genome shotgun (WGS) entry which is preliminary data.</text>
</comment>
<name>A0A314UKV8_PRUYE</name>
<evidence type="ECO:0000313" key="3">
    <source>
        <dbReference type="Proteomes" id="UP000250321"/>
    </source>
</evidence>
<dbReference type="Proteomes" id="UP000250321">
    <property type="component" value="Unassembled WGS sequence"/>
</dbReference>
<keyword evidence="3" id="KW-1185">Reference proteome</keyword>
<evidence type="ECO:0000313" key="2">
    <source>
        <dbReference type="EMBL" id="PQM35339.1"/>
    </source>
</evidence>